<proteinExistence type="predicted"/>
<keyword evidence="3" id="KW-1185">Reference proteome</keyword>
<dbReference type="EMBL" id="LNIX01000009">
    <property type="protein sequence ID" value="OXA50209.1"/>
    <property type="molecule type" value="Genomic_DNA"/>
</dbReference>
<gene>
    <name evidence="2" type="ORF">Fcan01_15002</name>
</gene>
<dbReference type="Proteomes" id="UP000198287">
    <property type="component" value="Unassembled WGS sequence"/>
</dbReference>
<reference evidence="2 3" key="1">
    <citation type="submission" date="2015-12" db="EMBL/GenBank/DDBJ databases">
        <title>The genome of Folsomia candida.</title>
        <authorList>
            <person name="Faddeeva A."/>
            <person name="Derks M.F."/>
            <person name="Anvar Y."/>
            <person name="Smit S."/>
            <person name="Van Straalen N."/>
            <person name="Roelofs D."/>
        </authorList>
    </citation>
    <scope>NUCLEOTIDE SEQUENCE [LARGE SCALE GENOMIC DNA]</scope>
    <source>
        <strain evidence="2 3">VU population</strain>
        <tissue evidence="2">Whole body</tissue>
    </source>
</reference>
<dbReference type="AlphaFoldDB" id="A0A226DYB1"/>
<accession>A0A226DYB1</accession>
<sequence length="242" mass="27318">MVVTKWLRYFWILEIAKLQAYTCPEEWKYGLPAEICGKEITAINNDHSCEPQFVYNCTELGGVGIADPGMSCKIARHYFCEMKYSQACETEECCKKDRRRRGCTEAVGACTCPKEWKYGLPAEICGKEITALNNDHSCEPQYVYNCTELGGVAIRNSIMSCELSEHYFCEIKLTLSCKSEECCKKQRRRRGCTYGVSTLPGRHLTLGKPGQPNPVSPSQYPAVRENVFEACLKDYLANVPSP</sequence>
<organism evidence="2 3">
    <name type="scientific">Folsomia candida</name>
    <name type="common">Springtail</name>
    <dbReference type="NCBI Taxonomy" id="158441"/>
    <lineage>
        <taxon>Eukaryota</taxon>
        <taxon>Metazoa</taxon>
        <taxon>Ecdysozoa</taxon>
        <taxon>Arthropoda</taxon>
        <taxon>Hexapoda</taxon>
        <taxon>Collembola</taxon>
        <taxon>Entomobryomorpha</taxon>
        <taxon>Isotomoidea</taxon>
        <taxon>Isotomidae</taxon>
        <taxon>Proisotominae</taxon>
        <taxon>Folsomia</taxon>
    </lineage>
</organism>
<evidence type="ECO:0000256" key="1">
    <source>
        <dbReference type="SAM" id="SignalP"/>
    </source>
</evidence>
<keyword evidence="1" id="KW-0732">Signal</keyword>
<evidence type="ECO:0000313" key="2">
    <source>
        <dbReference type="EMBL" id="OXA50209.1"/>
    </source>
</evidence>
<protein>
    <submittedName>
        <fullName evidence="2">Uncharacterized protein</fullName>
    </submittedName>
</protein>
<feature type="signal peptide" evidence="1">
    <location>
        <begin position="1"/>
        <end position="22"/>
    </location>
</feature>
<name>A0A226DYB1_FOLCA</name>
<comment type="caution">
    <text evidence="2">The sequence shown here is derived from an EMBL/GenBank/DDBJ whole genome shotgun (WGS) entry which is preliminary data.</text>
</comment>
<evidence type="ECO:0000313" key="3">
    <source>
        <dbReference type="Proteomes" id="UP000198287"/>
    </source>
</evidence>
<feature type="chain" id="PRO_5012013889" evidence="1">
    <location>
        <begin position="23"/>
        <end position="242"/>
    </location>
</feature>